<gene>
    <name evidence="1" type="ORF">DESAM_22457</name>
</gene>
<dbReference type="STRING" id="1121451.DESAM_22457"/>
<proteinExistence type="predicted"/>
<evidence type="ECO:0000313" key="2">
    <source>
        <dbReference type="Proteomes" id="UP000010808"/>
    </source>
</evidence>
<reference evidence="1 2" key="1">
    <citation type="submission" date="2012-10" db="EMBL/GenBank/DDBJ databases">
        <authorList>
            <person name="Genoscope - CEA"/>
        </authorList>
    </citation>
    <scope>NUCLEOTIDE SEQUENCE [LARGE SCALE GENOMIC DNA]</scope>
    <source>
        <strain evidence="2">AM13 / DSM 14728</strain>
    </source>
</reference>
<dbReference type="AlphaFoldDB" id="L0RD94"/>
<organism evidence="1 2">
    <name type="scientific">Maridesulfovibrio hydrothermalis AM13 = DSM 14728</name>
    <dbReference type="NCBI Taxonomy" id="1121451"/>
    <lineage>
        <taxon>Bacteria</taxon>
        <taxon>Pseudomonadati</taxon>
        <taxon>Thermodesulfobacteriota</taxon>
        <taxon>Desulfovibrionia</taxon>
        <taxon>Desulfovibrionales</taxon>
        <taxon>Desulfovibrionaceae</taxon>
        <taxon>Maridesulfovibrio</taxon>
    </lineage>
</organism>
<dbReference type="HOGENOM" id="CLU_3198941_0_0_7"/>
<name>L0RD94_9BACT</name>
<dbReference type="EMBL" id="FO203522">
    <property type="protein sequence ID" value="CCO24724.1"/>
    <property type="molecule type" value="Genomic_DNA"/>
</dbReference>
<dbReference type="KEGG" id="dhy:DESAM_22457"/>
<keyword evidence="2" id="KW-1185">Reference proteome</keyword>
<dbReference type="Proteomes" id="UP000010808">
    <property type="component" value="Chromosome"/>
</dbReference>
<evidence type="ECO:0000313" key="1">
    <source>
        <dbReference type="EMBL" id="CCO24724.1"/>
    </source>
</evidence>
<accession>L0RD94</accession>
<sequence length="45" mass="4998">MIQQSLLINTAIINKSPITNVTTFISMILFAHAKVYTGQIQSSFI</sequence>
<protein>
    <submittedName>
        <fullName evidence="1">Uncharacterized protein</fullName>
    </submittedName>
</protein>